<dbReference type="Pfam" id="PF00275">
    <property type="entry name" value="EPSP_synthase"/>
    <property type="match status" value="1"/>
</dbReference>
<dbReference type="InterPro" id="IPR005750">
    <property type="entry name" value="UDP_GlcNAc_COvinyl_MurA"/>
</dbReference>
<keyword evidence="7 12" id="KW-0573">Peptidoglycan synthesis</keyword>
<dbReference type="GO" id="GO:0019277">
    <property type="term" value="P:UDP-N-acetylgalactosamine biosynthetic process"/>
    <property type="evidence" value="ECO:0007669"/>
    <property type="project" value="InterPro"/>
</dbReference>
<keyword evidence="6 12" id="KW-0133">Cell shape</keyword>
<organism evidence="14 15">
    <name type="scientific">Candidatus Jorgensenbacteria bacterium RIFCSPLOWO2_01_FULL_45_25b</name>
    <dbReference type="NCBI Taxonomy" id="1798471"/>
    <lineage>
        <taxon>Bacteria</taxon>
        <taxon>Candidatus Joergenseniibacteriota</taxon>
    </lineage>
</organism>
<dbReference type="Gene3D" id="3.65.10.10">
    <property type="entry name" value="Enolpyruvate transferase domain"/>
    <property type="match status" value="2"/>
</dbReference>
<evidence type="ECO:0000256" key="12">
    <source>
        <dbReference type="HAMAP-Rule" id="MF_00111"/>
    </source>
</evidence>
<keyword evidence="12" id="KW-0670">Pyruvate</keyword>
<dbReference type="AlphaFoldDB" id="A0A1F6BTC2"/>
<evidence type="ECO:0000256" key="9">
    <source>
        <dbReference type="ARBA" id="ARBA00023316"/>
    </source>
</evidence>
<keyword evidence="3 12" id="KW-0963">Cytoplasm</keyword>
<keyword evidence="5 12" id="KW-0808">Transferase</keyword>
<dbReference type="GO" id="GO:0051301">
    <property type="term" value="P:cell division"/>
    <property type="evidence" value="ECO:0007669"/>
    <property type="project" value="UniProtKB-KW"/>
</dbReference>
<dbReference type="PANTHER" id="PTHR43783">
    <property type="entry name" value="UDP-N-ACETYLGLUCOSAMINE 1-CARBOXYVINYLTRANSFERASE"/>
    <property type="match status" value="1"/>
</dbReference>
<sequence length="423" mass="46178">MFPHFIVQGGKWLEGETRINGAKNAALKSMAASLLFKDKLVIENIPLVEDIKRMSELLENLGADIKIEGKTMIINPEKVGGKDIDPEIAKKIRASVVLTGPILAREKEVFFPHPGGCVIGKRPIDFFIEGWSAMGANIEETKSGYRIESQHMRGAEIVFKNISVTATETLMMTAVLAKGKTILKNAACEPEIPALAEFLNQCGASIKGAGTHTIEIEGTEGTLLESRGKAIKTIPDRIETGSFLVLGSLLGKPIKITECSPEDIAVPIAILEQAGVEIEKGGDWLRVTAAKRLKSVDIKTKEYPGFPTDLQSPFAVLMTQAEGECMVFETVFEGRLNYVEDLNRMGATITTCDPHRVLVRGKTELRGREIESPDIRAGLAFLIAAMTAKGESKVGNIYQIDRGYERIEERLNALGASIQRVKS</sequence>
<comment type="caution">
    <text evidence="14">The sequence shown here is derived from an EMBL/GenBank/DDBJ whole genome shotgun (WGS) entry which is preliminary data.</text>
</comment>
<dbReference type="NCBIfam" id="NF006873">
    <property type="entry name" value="PRK09369.1"/>
    <property type="match status" value="1"/>
</dbReference>
<evidence type="ECO:0000256" key="2">
    <source>
        <dbReference type="ARBA" id="ARBA00004752"/>
    </source>
</evidence>
<evidence type="ECO:0000313" key="15">
    <source>
        <dbReference type="Proteomes" id="UP000176996"/>
    </source>
</evidence>
<feature type="binding site" evidence="12">
    <location>
        <begin position="23"/>
        <end position="24"/>
    </location>
    <ligand>
        <name>phosphoenolpyruvate</name>
        <dbReference type="ChEBI" id="CHEBI:58702"/>
    </ligand>
</feature>
<evidence type="ECO:0000256" key="1">
    <source>
        <dbReference type="ARBA" id="ARBA00004496"/>
    </source>
</evidence>
<evidence type="ECO:0000313" key="14">
    <source>
        <dbReference type="EMBL" id="OGG40083.1"/>
    </source>
</evidence>
<dbReference type="GO" id="GO:0008360">
    <property type="term" value="P:regulation of cell shape"/>
    <property type="evidence" value="ECO:0007669"/>
    <property type="project" value="UniProtKB-KW"/>
</dbReference>
<gene>
    <name evidence="12" type="primary">murA</name>
    <name evidence="14" type="ORF">A3A21_01570</name>
</gene>
<dbReference type="STRING" id="1798471.A3A21_01570"/>
<dbReference type="GO" id="GO:0009252">
    <property type="term" value="P:peptidoglycan biosynthetic process"/>
    <property type="evidence" value="ECO:0007669"/>
    <property type="project" value="UniProtKB-UniRule"/>
</dbReference>
<reference evidence="14 15" key="1">
    <citation type="journal article" date="2016" name="Nat. Commun.">
        <title>Thousands of microbial genomes shed light on interconnected biogeochemical processes in an aquifer system.</title>
        <authorList>
            <person name="Anantharaman K."/>
            <person name="Brown C.T."/>
            <person name="Hug L.A."/>
            <person name="Sharon I."/>
            <person name="Castelle C.J."/>
            <person name="Probst A.J."/>
            <person name="Thomas B.C."/>
            <person name="Singh A."/>
            <person name="Wilkins M.J."/>
            <person name="Karaoz U."/>
            <person name="Brodie E.L."/>
            <person name="Williams K.H."/>
            <person name="Hubbard S.S."/>
            <person name="Banfield J.F."/>
        </authorList>
    </citation>
    <scope>NUCLEOTIDE SEQUENCE [LARGE SCALE GENOMIC DNA]</scope>
</reference>
<dbReference type="InterPro" id="IPR036968">
    <property type="entry name" value="Enolpyruvate_Tfrase_sf"/>
</dbReference>
<dbReference type="InterPro" id="IPR013792">
    <property type="entry name" value="RNA3'P_cycl/enolpyr_Trfase_a/b"/>
</dbReference>
<dbReference type="PANTHER" id="PTHR43783:SF1">
    <property type="entry name" value="UDP-N-ACETYLGLUCOSAMINE 1-CARBOXYVINYLTRANSFERASE"/>
    <property type="match status" value="1"/>
</dbReference>
<comment type="pathway">
    <text evidence="2 12">Cell wall biogenesis; peptidoglycan biosynthesis.</text>
</comment>
<dbReference type="InterPro" id="IPR050068">
    <property type="entry name" value="MurA_subfamily"/>
</dbReference>
<comment type="caution">
    <text evidence="12">Lacks conserved residue(s) required for the propagation of feature annotation.</text>
</comment>
<feature type="domain" description="Enolpyruvate transferase" evidence="13">
    <location>
        <begin position="7"/>
        <end position="411"/>
    </location>
</feature>
<evidence type="ECO:0000256" key="11">
    <source>
        <dbReference type="ARBA" id="ARBA00047527"/>
    </source>
</evidence>
<dbReference type="NCBIfam" id="TIGR01072">
    <property type="entry name" value="murA"/>
    <property type="match status" value="1"/>
</dbReference>
<comment type="function">
    <text evidence="12">Cell wall formation. Adds enolpyruvyl to UDP-N-acetylglucosamine.</text>
</comment>
<keyword evidence="8 12" id="KW-0131">Cell cycle</keyword>
<dbReference type="Proteomes" id="UP000176996">
    <property type="component" value="Unassembled WGS sequence"/>
</dbReference>
<accession>A0A1F6BTC2</accession>
<feature type="binding site" evidence="12">
    <location>
        <position position="93"/>
    </location>
    <ligand>
        <name>UDP-N-acetyl-alpha-D-glucosamine</name>
        <dbReference type="ChEBI" id="CHEBI:57705"/>
    </ligand>
</feature>
<feature type="modified residue" description="2-(S-cysteinyl)pyruvic acid O-phosphothioketal" evidence="12">
    <location>
        <position position="117"/>
    </location>
</feature>
<name>A0A1F6BTC2_9BACT</name>
<dbReference type="SUPFAM" id="SSF55205">
    <property type="entry name" value="EPT/RTPC-like"/>
    <property type="match status" value="1"/>
</dbReference>
<feature type="binding site" evidence="12">
    <location>
        <position position="331"/>
    </location>
    <ligand>
        <name>UDP-N-acetyl-alpha-D-glucosamine</name>
        <dbReference type="ChEBI" id="CHEBI:57705"/>
    </ligand>
</feature>
<evidence type="ECO:0000256" key="7">
    <source>
        <dbReference type="ARBA" id="ARBA00022984"/>
    </source>
</evidence>
<keyword evidence="4 12" id="KW-0132">Cell division</keyword>
<keyword evidence="9 12" id="KW-0961">Cell wall biogenesis/degradation</keyword>
<dbReference type="GO" id="GO:0005737">
    <property type="term" value="C:cytoplasm"/>
    <property type="evidence" value="ECO:0007669"/>
    <property type="project" value="UniProtKB-SubCell"/>
</dbReference>
<evidence type="ECO:0000256" key="3">
    <source>
        <dbReference type="ARBA" id="ARBA00022490"/>
    </source>
</evidence>
<feature type="active site" description="Proton donor" evidence="12">
    <location>
        <position position="117"/>
    </location>
</feature>
<evidence type="ECO:0000256" key="4">
    <source>
        <dbReference type="ARBA" id="ARBA00022618"/>
    </source>
</evidence>
<evidence type="ECO:0000256" key="10">
    <source>
        <dbReference type="ARBA" id="ARBA00038367"/>
    </source>
</evidence>
<comment type="similarity">
    <text evidence="10 12">Belongs to the EPSP synthase family. MurA subfamily.</text>
</comment>
<comment type="subcellular location">
    <subcellularLocation>
        <location evidence="1 12">Cytoplasm</location>
    </subcellularLocation>
</comment>
<dbReference type="HAMAP" id="MF_00111">
    <property type="entry name" value="MurA"/>
    <property type="match status" value="1"/>
</dbReference>
<evidence type="ECO:0000259" key="13">
    <source>
        <dbReference type="Pfam" id="PF00275"/>
    </source>
</evidence>
<dbReference type="UniPathway" id="UPA00219"/>
<evidence type="ECO:0000256" key="8">
    <source>
        <dbReference type="ARBA" id="ARBA00023306"/>
    </source>
</evidence>
<comment type="catalytic activity">
    <reaction evidence="11 12">
        <text>phosphoenolpyruvate + UDP-N-acetyl-alpha-D-glucosamine = UDP-N-acetyl-3-O-(1-carboxyvinyl)-alpha-D-glucosamine + phosphate</text>
        <dbReference type="Rhea" id="RHEA:18681"/>
        <dbReference type="ChEBI" id="CHEBI:43474"/>
        <dbReference type="ChEBI" id="CHEBI:57705"/>
        <dbReference type="ChEBI" id="CHEBI:58702"/>
        <dbReference type="ChEBI" id="CHEBI:68483"/>
        <dbReference type="EC" id="2.5.1.7"/>
    </reaction>
</comment>
<proteinExistence type="inferred from homology"/>
<dbReference type="InterPro" id="IPR001986">
    <property type="entry name" value="Enolpyruvate_Tfrase_dom"/>
</dbReference>
<dbReference type="EC" id="2.5.1.7" evidence="12"/>
<dbReference type="EMBL" id="MFKK01000034">
    <property type="protein sequence ID" value="OGG40083.1"/>
    <property type="molecule type" value="Genomic_DNA"/>
</dbReference>
<protein>
    <recommendedName>
        <fullName evidence="12">UDP-N-acetylglucosamine 1-carboxyvinyltransferase</fullName>
        <ecNumber evidence="12">2.5.1.7</ecNumber>
    </recommendedName>
    <alternativeName>
        <fullName evidence="12">Enoylpyruvate transferase</fullName>
    </alternativeName>
    <alternativeName>
        <fullName evidence="12">UDP-N-acetylglucosamine enolpyruvyl transferase</fullName>
        <shortName evidence="12">EPT</shortName>
    </alternativeName>
</protein>
<dbReference type="GO" id="GO:0071555">
    <property type="term" value="P:cell wall organization"/>
    <property type="evidence" value="ECO:0007669"/>
    <property type="project" value="UniProtKB-KW"/>
</dbReference>
<feature type="binding site" evidence="12">
    <location>
        <position position="309"/>
    </location>
    <ligand>
        <name>UDP-N-acetyl-alpha-D-glucosamine</name>
        <dbReference type="ChEBI" id="CHEBI:57705"/>
    </ligand>
</feature>
<evidence type="ECO:0000256" key="5">
    <source>
        <dbReference type="ARBA" id="ARBA00022679"/>
    </source>
</evidence>
<dbReference type="GO" id="GO:0008760">
    <property type="term" value="F:UDP-N-acetylglucosamine 1-carboxyvinyltransferase activity"/>
    <property type="evidence" value="ECO:0007669"/>
    <property type="project" value="UniProtKB-UniRule"/>
</dbReference>
<dbReference type="CDD" id="cd01555">
    <property type="entry name" value="UdpNAET"/>
    <property type="match status" value="1"/>
</dbReference>
<evidence type="ECO:0000256" key="6">
    <source>
        <dbReference type="ARBA" id="ARBA00022960"/>
    </source>
</evidence>